<organism evidence="1 2">
    <name type="scientific">Rhododendron griersonianum</name>
    <dbReference type="NCBI Taxonomy" id="479676"/>
    <lineage>
        <taxon>Eukaryota</taxon>
        <taxon>Viridiplantae</taxon>
        <taxon>Streptophyta</taxon>
        <taxon>Embryophyta</taxon>
        <taxon>Tracheophyta</taxon>
        <taxon>Spermatophyta</taxon>
        <taxon>Magnoliopsida</taxon>
        <taxon>eudicotyledons</taxon>
        <taxon>Gunneridae</taxon>
        <taxon>Pentapetalae</taxon>
        <taxon>asterids</taxon>
        <taxon>Ericales</taxon>
        <taxon>Ericaceae</taxon>
        <taxon>Ericoideae</taxon>
        <taxon>Rhodoreae</taxon>
        <taxon>Rhododendron</taxon>
    </lineage>
</organism>
<dbReference type="EMBL" id="JACTNZ010000005">
    <property type="protein sequence ID" value="KAG5548371.1"/>
    <property type="molecule type" value="Genomic_DNA"/>
</dbReference>
<gene>
    <name evidence="1" type="ORF">RHGRI_013913</name>
</gene>
<proteinExistence type="predicted"/>
<reference evidence="1" key="1">
    <citation type="submission" date="2020-08" db="EMBL/GenBank/DDBJ databases">
        <title>Plant Genome Project.</title>
        <authorList>
            <person name="Zhang R.-G."/>
        </authorList>
    </citation>
    <scope>NUCLEOTIDE SEQUENCE</scope>
    <source>
        <strain evidence="1">WSP0</strain>
        <tissue evidence="1">Leaf</tissue>
    </source>
</reference>
<dbReference type="Proteomes" id="UP000823749">
    <property type="component" value="Chromosome 5"/>
</dbReference>
<name>A0AAV6K7B5_9ERIC</name>
<sequence length="213" mass="22669">MCFLLMNHVNARVLCLQVDGGNTIDFYINVVALSVGLNSLLLHPSSSIGKYLQEAGQQKVLLEIYKLVMRDPSRISRGSGFVAFSTSEEASRAAGFGYQQQLVPGMTPGAAPMPNFYMPLVHQGQQGQQPGGRWGGGPMMPRGRVYRYPPGRNMLGVSMPGVGGGMLSIPYDMGGMLPRDGGLGQPLAVPALATAIAIAPPYQQRMVGCSSIL</sequence>
<comment type="caution">
    <text evidence="1">The sequence shown here is derived from an EMBL/GenBank/DDBJ whole genome shotgun (WGS) entry which is preliminary data.</text>
</comment>
<protein>
    <recommendedName>
        <fullName evidence="3">RRM domain-containing protein</fullName>
    </recommendedName>
</protein>
<evidence type="ECO:0000313" key="2">
    <source>
        <dbReference type="Proteomes" id="UP000823749"/>
    </source>
</evidence>
<keyword evidence="2" id="KW-1185">Reference proteome</keyword>
<evidence type="ECO:0008006" key="3">
    <source>
        <dbReference type="Google" id="ProtNLM"/>
    </source>
</evidence>
<dbReference type="AlphaFoldDB" id="A0AAV6K7B5"/>
<accession>A0AAV6K7B5</accession>
<evidence type="ECO:0000313" key="1">
    <source>
        <dbReference type="EMBL" id="KAG5548371.1"/>
    </source>
</evidence>